<feature type="transmembrane region" description="Helical" evidence="1">
    <location>
        <begin position="36"/>
        <end position="59"/>
    </location>
</feature>
<accession>A0A437P632</accession>
<keyword evidence="1" id="KW-0472">Membrane</keyword>
<organism evidence="2 3">
    <name type="scientific">Methylobacterium oryzihabitans</name>
    <dbReference type="NCBI Taxonomy" id="2499852"/>
    <lineage>
        <taxon>Bacteria</taxon>
        <taxon>Pseudomonadati</taxon>
        <taxon>Pseudomonadota</taxon>
        <taxon>Alphaproteobacteria</taxon>
        <taxon>Hyphomicrobiales</taxon>
        <taxon>Methylobacteriaceae</taxon>
        <taxon>Methylobacterium</taxon>
    </lineage>
</organism>
<dbReference type="EMBL" id="SACP01000011">
    <property type="protein sequence ID" value="RVU17736.1"/>
    <property type="molecule type" value="Genomic_DNA"/>
</dbReference>
<feature type="transmembrane region" description="Helical" evidence="1">
    <location>
        <begin position="6"/>
        <end position="24"/>
    </location>
</feature>
<sequence>MEIGWLAGGFVLGWWLRQLFYGSIQKLSQKDHLKKFTFAVAVFALFGHSAFSYFDLYYAKFYHIISYMYNYKFYFILLGSIAGYACNKTRIVLTSSASKVFDAVINEKAWVIQCIIVILVATTSILIVNPSLLDKLESIKAGSFEAKLNPSALSTRDAIRTNLSVFSAENTIGAYANFSKIYLNNERLNIRLSDESGIDVQRFRILEILMLHYVEPFARIVRCLEAAQGHHHLSQDPDLMRLISLLRGDMLISLKADRNFFDETSWKAKLAIFRSIISKSFKDTIPLIAAESLMEQCNGLEEPAIIKNDLTANHSNQLYTLSEQARMILKKQVAANKNSYIDHYIVSAFGDLIRFSFGHTEKSEFYARVLDFYPTGEDLMMTSPGLINLYYQSATSKLRSNLYWPLESKIGDLNEASRGSEQIVTHARAQMKKLGTYTEGSAYAKDLLATNCKKRGTYIRGPSPHESQAKVECPESLKDMIREYESVANLYTVIKFYINSMYLETYNLYILSGNSFPEAERGKWERPYKYLESVLNAQRAHRPATIVRLNKNLDLGKTSILESMTFDNEVFSQNPSVHAAQTFDAMFAMALSSIFLTEKNGRSPAEACAIGRSYVIDAREVAINNKLFSGTPADKARWTGALDLVESRLRASCG</sequence>
<comment type="caution">
    <text evidence="2">The sequence shown here is derived from an EMBL/GenBank/DDBJ whole genome shotgun (WGS) entry which is preliminary data.</text>
</comment>
<feature type="transmembrane region" description="Helical" evidence="1">
    <location>
        <begin position="71"/>
        <end position="87"/>
    </location>
</feature>
<feature type="transmembrane region" description="Helical" evidence="1">
    <location>
        <begin position="108"/>
        <end position="128"/>
    </location>
</feature>
<gene>
    <name evidence="2" type="ORF">EOE48_12705</name>
</gene>
<dbReference type="AlphaFoldDB" id="A0A437P632"/>
<keyword evidence="1" id="KW-1133">Transmembrane helix</keyword>
<name>A0A437P632_9HYPH</name>
<evidence type="ECO:0000313" key="3">
    <source>
        <dbReference type="Proteomes" id="UP000286997"/>
    </source>
</evidence>
<evidence type="ECO:0000256" key="1">
    <source>
        <dbReference type="SAM" id="Phobius"/>
    </source>
</evidence>
<dbReference type="Proteomes" id="UP000286997">
    <property type="component" value="Unassembled WGS sequence"/>
</dbReference>
<protein>
    <submittedName>
        <fullName evidence="2">Uncharacterized protein</fullName>
    </submittedName>
</protein>
<keyword evidence="3" id="KW-1185">Reference proteome</keyword>
<evidence type="ECO:0000313" key="2">
    <source>
        <dbReference type="EMBL" id="RVU17736.1"/>
    </source>
</evidence>
<proteinExistence type="predicted"/>
<dbReference type="RefSeq" id="WP_127729521.1">
    <property type="nucleotide sequence ID" value="NZ_SACP01000011.1"/>
</dbReference>
<reference evidence="2 3" key="1">
    <citation type="submission" date="2019-01" db="EMBL/GenBank/DDBJ databases">
        <authorList>
            <person name="Chen W.-M."/>
        </authorList>
    </citation>
    <scope>NUCLEOTIDE SEQUENCE [LARGE SCALE GENOMIC DNA]</scope>
    <source>
        <strain evidence="2 3">TER-1</strain>
    </source>
</reference>
<keyword evidence="1" id="KW-0812">Transmembrane</keyword>